<dbReference type="Pfam" id="PF07735">
    <property type="entry name" value="FBA_2"/>
    <property type="match status" value="1"/>
</dbReference>
<name>A0A1I7UTA9_9PELO</name>
<evidence type="ECO:0000259" key="1">
    <source>
        <dbReference type="Pfam" id="PF00646"/>
    </source>
</evidence>
<reference evidence="4" key="1">
    <citation type="submission" date="2016-11" db="UniProtKB">
        <authorList>
            <consortium name="WormBaseParasite"/>
        </authorList>
    </citation>
    <scope>IDENTIFICATION</scope>
</reference>
<dbReference type="Proteomes" id="UP000095282">
    <property type="component" value="Unplaced"/>
</dbReference>
<dbReference type="Pfam" id="PF00646">
    <property type="entry name" value="F-box"/>
    <property type="match status" value="1"/>
</dbReference>
<sequence length="260" mass="30073">MSFQLQHLPFLALEEVIKCMDTFSILFLMKTSNKTKDYVIGITKRLKTNLDILLNEEEAYCTPCQDFDGELRPSEVLKRSNKEYSIEKFISVIESFYNVFCIKTISIHIETESSADPYLLWKYVKNQNLKIQTLVWKTEDLSPERTKEVIEASSDLEILKIHFKKQAPVLTAVDLYPLIGCGSLTLHNINFTSQDLNLFLKHWFAKSKTLSAICIVAVEPFDRLTAIEGIDVVDGQAEPHPDYENFEIMFWKTKFLVEQV</sequence>
<organism evidence="3 4">
    <name type="scientific">Caenorhabditis tropicalis</name>
    <dbReference type="NCBI Taxonomy" id="1561998"/>
    <lineage>
        <taxon>Eukaryota</taxon>
        <taxon>Metazoa</taxon>
        <taxon>Ecdysozoa</taxon>
        <taxon>Nematoda</taxon>
        <taxon>Chromadorea</taxon>
        <taxon>Rhabditida</taxon>
        <taxon>Rhabditina</taxon>
        <taxon>Rhabditomorpha</taxon>
        <taxon>Rhabditoidea</taxon>
        <taxon>Rhabditidae</taxon>
        <taxon>Peloderinae</taxon>
        <taxon>Caenorhabditis</taxon>
    </lineage>
</organism>
<evidence type="ECO:0000313" key="3">
    <source>
        <dbReference type="Proteomes" id="UP000095282"/>
    </source>
</evidence>
<accession>A0A1I7UTA9</accession>
<evidence type="ECO:0000313" key="4">
    <source>
        <dbReference type="WBParaSite" id="Csp11.Scaffold630.g19136.t1"/>
    </source>
</evidence>
<dbReference type="InterPro" id="IPR001810">
    <property type="entry name" value="F-box_dom"/>
</dbReference>
<evidence type="ECO:0000259" key="2">
    <source>
        <dbReference type="Pfam" id="PF07735"/>
    </source>
</evidence>
<dbReference type="PANTHER" id="PTHR21503:SF8">
    <property type="entry name" value="F-BOX ASSOCIATED DOMAIN-CONTAINING PROTEIN-RELATED"/>
    <property type="match status" value="1"/>
</dbReference>
<proteinExistence type="predicted"/>
<protein>
    <submittedName>
        <fullName evidence="4">FBA_2 domain-containing protein</fullName>
    </submittedName>
</protein>
<feature type="domain" description="Sdz-33 F-box" evidence="2">
    <location>
        <begin position="178"/>
        <end position="208"/>
    </location>
</feature>
<dbReference type="InterPro" id="IPR012885">
    <property type="entry name" value="F-box_Sdz-33"/>
</dbReference>
<dbReference type="AlphaFoldDB" id="A0A1I7UTA9"/>
<dbReference type="PANTHER" id="PTHR21503">
    <property type="entry name" value="F-BOX-CONTAINING HYPOTHETICAL PROTEIN C.ELEGANS"/>
    <property type="match status" value="1"/>
</dbReference>
<feature type="domain" description="F-box" evidence="1">
    <location>
        <begin position="5"/>
        <end position="39"/>
    </location>
</feature>
<keyword evidence="3" id="KW-1185">Reference proteome</keyword>
<dbReference type="WBParaSite" id="Csp11.Scaffold630.g19136.t1">
    <property type="protein sequence ID" value="Csp11.Scaffold630.g19136.t1"/>
    <property type="gene ID" value="Csp11.Scaffold630.g19136"/>
</dbReference>